<dbReference type="GO" id="GO:0046872">
    <property type="term" value="F:metal ion binding"/>
    <property type="evidence" value="ECO:0007669"/>
    <property type="project" value="UniProtKB-KW"/>
</dbReference>
<evidence type="ECO:0000256" key="13">
    <source>
        <dbReference type="ARBA" id="ARBA00023160"/>
    </source>
</evidence>
<evidence type="ECO:0000256" key="3">
    <source>
        <dbReference type="ARBA" id="ARBA00022559"/>
    </source>
</evidence>
<dbReference type="STRING" id="1108045.GORHZ_120_00350"/>
<dbReference type="PANTHER" id="PTHR11903:SF11">
    <property type="entry name" value="ALPHA-DIOXYGENASE 1"/>
    <property type="match status" value="1"/>
</dbReference>
<keyword evidence="8" id="KW-0276">Fatty acid metabolism</keyword>
<proteinExistence type="predicted"/>
<dbReference type="PANTHER" id="PTHR11903">
    <property type="entry name" value="PROSTAGLANDIN G/H SYNTHASE"/>
    <property type="match status" value="1"/>
</dbReference>
<keyword evidence="4" id="KW-0349">Heme</keyword>
<keyword evidence="6" id="KW-0925">Oxylipin biosynthesis</keyword>
<evidence type="ECO:0000256" key="10">
    <source>
        <dbReference type="ARBA" id="ARBA00023002"/>
    </source>
</evidence>
<keyword evidence="12" id="KW-0443">Lipid metabolism</keyword>
<keyword evidence="5" id="KW-0479">Metal-binding</keyword>
<dbReference type="Gene3D" id="1.10.640.10">
    <property type="entry name" value="Haem peroxidase domain superfamily, animal type"/>
    <property type="match status" value="1"/>
</dbReference>
<comment type="caution">
    <text evidence="15">The sequence shown here is derived from an EMBL/GenBank/DDBJ whole genome shotgun (WGS) entry which is preliminary data.</text>
</comment>
<dbReference type="InterPro" id="IPR034815">
    <property type="entry name" value="A_dioxygenase"/>
</dbReference>
<evidence type="ECO:0000256" key="2">
    <source>
        <dbReference type="ARBA" id="ARBA00022516"/>
    </source>
</evidence>
<evidence type="ECO:0000256" key="6">
    <source>
        <dbReference type="ARBA" id="ARBA00022767"/>
    </source>
</evidence>
<keyword evidence="3 15" id="KW-0575">Peroxidase</keyword>
<dbReference type="CDD" id="cd09818">
    <property type="entry name" value="PIOX_like"/>
    <property type="match status" value="1"/>
</dbReference>
<evidence type="ECO:0000256" key="5">
    <source>
        <dbReference type="ARBA" id="ARBA00022723"/>
    </source>
</evidence>
<keyword evidence="10" id="KW-0560">Oxidoreductase</keyword>
<sequence length="652" mass="73738">MPGPIHPMSSSPSTPAPKRDRRGLTSRFLASAAERIDRAIGWPTLGTPLGLAVLVGLRSQLRAFNLVDTGAHPGPPLQPGDTANHRERSIDGRFNDVVEPSMGSYGSRFGRNVPLANTYPEPPGWVVDGPNPRLISTRLLDRKQFQPATTLNLLAAAWIQFEVHDWFNHGVDRKVDPWVIERPDDDPIPSPDPITIPRTTAITGDDPDAPPAYAATASFWWDGSQIYGDCAKYADAIRTWDRGQIELDHLGLPPIHTEPLQDPEGSFANFWVGLALLHSLFLREHNAICRRLAAAYPDLTDQQLYDRARLVNCALMAKIHTVDWTPAIIAHPTTVTAMRGQWFGLLGERISRRRGRVIDNEVLCGIPGSPTDFHDVRFSLTEEFVAVYRMHPLIPDTVRFRSQTDDAGGVEHPVEDLMAAQVRDRLGESSMADLLYSFGRAHPGALTLHNFPRALQHLERKDSEPIDLATIDLLRIRERGVPRYNEFRELLRLKRVTDFDELTDNEEWAAELRRIYGHIDRVDLMIGLLAEKKPPGFGFSDTAFRIFIVMASRRLSADRFFTSDFRPEVYTEVGMAWVRDNSMRSVLLRHFPTLAPALEGVRNPFAPWNCPTQHRSTQHRSTQHRSTQHRSTQHRSTQHRSTQHRSTQHRST</sequence>
<dbReference type="GO" id="GO:0006979">
    <property type="term" value="P:response to oxidative stress"/>
    <property type="evidence" value="ECO:0007669"/>
    <property type="project" value="InterPro"/>
</dbReference>
<dbReference type="Proteomes" id="UP000008363">
    <property type="component" value="Unassembled WGS sequence"/>
</dbReference>
<evidence type="ECO:0000256" key="4">
    <source>
        <dbReference type="ARBA" id="ARBA00022617"/>
    </source>
</evidence>
<evidence type="ECO:0000256" key="11">
    <source>
        <dbReference type="ARBA" id="ARBA00023004"/>
    </source>
</evidence>
<gene>
    <name evidence="15" type="ORF">GORHZ_120_00350</name>
</gene>
<keyword evidence="13" id="KW-0275">Fatty acid biosynthesis</keyword>
<dbReference type="PRINTS" id="PR00457">
    <property type="entry name" value="ANPEROXIDASE"/>
</dbReference>
<organism evidence="15 16">
    <name type="scientific">Gordonia rhizosphera NBRC 16068</name>
    <dbReference type="NCBI Taxonomy" id="1108045"/>
    <lineage>
        <taxon>Bacteria</taxon>
        <taxon>Bacillati</taxon>
        <taxon>Actinomycetota</taxon>
        <taxon>Actinomycetes</taxon>
        <taxon>Mycobacteriales</taxon>
        <taxon>Gordoniaceae</taxon>
        <taxon>Gordonia</taxon>
    </lineage>
</organism>
<dbReference type="InterPro" id="IPR019791">
    <property type="entry name" value="Haem_peroxidase_animal"/>
</dbReference>
<dbReference type="InterPro" id="IPR050783">
    <property type="entry name" value="Oxylipin_biosynth_metab"/>
</dbReference>
<reference evidence="15 16" key="1">
    <citation type="submission" date="2012-08" db="EMBL/GenBank/DDBJ databases">
        <title>Whole genome shotgun sequence of Gordonia rhizosphera NBRC 16068.</title>
        <authorList>
            <person name="Takarada H."/>
            <person name="Isaki S."/>
            <person name="Hosoyama A."/>
            <person name="Tsuchikane K."/>
            <person name="Katsumata H."/>
            <person name="Baba S."/>
            <person name="Ohji S."/>
            <person name="Yamazaki S."/>
            <person name="Fujita N."/>
        </authorList>
    </citation>
    <scope>NUCLEOTIDE SEQUENCE [LARGE SCALE GENOMIC DNA]</scope>
    <source>
        <strain evidence="15 16">NBRC 16068</strain>
    </source>
</reference>
<dbReference type="InterPro" id="IPR010255">
    <property type="entry name" value="Haem_peroxidase_sf"/>
</dbReference>
<accession>K6WWN8</accession>
<feature type="compositionally biased region" description="Basic residues" evidence="14">
    <location>
        <begin position="616"/>
        <end position="652"/>
    </location>
</feature>
<keyword evidence="2" id="KW-0444">Lipid biosynthesis</keyword>
<dbReference type="Pfam" id="PF03098">
    <property type="entry name" value="An_peroxidase"/>
    <property type="match status" value="1"/>
</dbReference>
<feature type="region of interest" description="Disordered" evidence="14">
    <location>
        <begin position="1"/>
        <end position="22"/>
    </location>
</feature>
<keyword evidence="9" id="KW-0223">Dioxygenase</keyword>
<evidence type="ECO:0000256" key="14">
    <source>
        <dbReference type="SAM" id="MobiDB-lite"/>
    </source>
</evidence>
<dbReference type="GO" id="GO:0006633">
    <property type="term" value="P:fatty acid biosynthetic process"/>
    <property type="evidence" value="ECO:0007669"/>
    <property type="project" value="UniProtKB-KW"/>
</dbReference>
<dbReference type="GO" id="GO:0016702">
    <property type="term" value="F:oxidoreductase activity, acting on single donors with incorporation of molecular oxygen, incorporation of two atoms of oxygen"/>
    <property type="evidence" value="ECO:0007669"/>
    <property type="project" value="TreeGrafter"/>
</dbReference>
<evidence type="ECO:0000256" key="1">
    <source>
        <dbReference type="ARBA" id="ARBA00001913"/>
    </source>
</evidence>
<evidence type="ECO:0000256" key="7">
    <source>
        <dbReference type="ARBA" id="ARBA00022821"/>
    </source>
</evidence>
<dbReference type="GO" id="GO:0031408">
    <property type="term" value="P:oxylipin biosynthetic process"/>
    <property type="evidence" value="ECO:0007669"/>
    <property type="project" value="UniProtKB-KW"/>
</dbReference>
<dbReference type="AlphaFoldDB" id="K6WWN8"/>
<evidence type="ECO:0000313" key="16">
    <source>
        <dbReference type="Proteomes" id="UP000008363"/>
    </source>
</evidence>
<protein>
    <submittedName>
        <fullName evidence="15">Putative peroxidase</fullName>
    </submittedName>
</protein>
<comment type="cofactor">
    <cofactor evidence="1">
        <name>Ca(2+)</name>
        <dbReference type="ChEBI" id="CHEBI:29108"/>
    </cofactor>
</comment>
<dbReference type="GO" id="GO:0020037">
    <property type="term" value="F:heme binding"/>
    <property type="evidence" value="ECO:0007669"/>
    <property type="project" value="InterPro"/>
</dbReference>
<dbReference type="PROSITE" id="PS50292">
    <property type="entry name" value="PEROXIDASE_3"/>
    <property type="match status" value="1"/>
</dbReference>
<evidence type="ECO:0000256" key="8">
    <source>
        <dbReference type="ARBA" id="ARBA00022832"/>
    </source>
</evidence>
<dbReference type="eggNOG" id="COG2373">
    <property type="taxonomic scope" value="Bacteria"/>
</dbReference>
<dbReference type="SUPFAM" id="SSF48113">
    <property type="entry name" value="Heme-dependent peroxidases"/>
    <property type="match status" value="1"/>
</dbReference>
<evidence type="ECO:0000313" key="15">
    <source>
        <dbReference type="EMBL" id="GAB90979.1"/>
    </source>
</evidence>
<evidence type="ECO:0000256" key="9">
    <source>
        <dbReference type="ARBA" id="ARBA00022964"/>
    </source>
</evidence>
<dbReference type="GO" id="GO:0004601">
    <property type="term" value="F:peroxidase activity"/>
    <property type="evidence" value="ECO:0007669"/>
    <property type="project" value="UniProtKB-KW"/>
</dbReference>
<keyword evidence="7" id="KW-0611">Plant defense</keyword>
<keyword evidence="11" id="KW-0408">Iron</keyword>
<dbReference type="InterPro" id="IPR037120">
    <property type="entry name" value="Haem_peroxidase_sf_animal"/>
</dbReference>
<name>K6WWN8_9ACTN</name>
<evidence type="ECO:0000256" key="12">
    <source>
        <dbReference type="ARBA" id="ARBA00023098"/>
    </source>
</evidence>
<keyword evidence="16" id="KW-1185">Reference proteome</keyword>
<dbReference type="EMBL" id="BAHC01000120">
    <property type="protein sequence ID" value="GAB90979.1"/>
    <property type="molecule type" value="Genomic_DNA"/>
</dbReference>
<feature type="region of interest" description="Disordered" evidence="14">
    <location>
        <begin position="609"/>
        <end position="652"/>
    </location>
</feature>
<dbReference type="GO" id="GO:0006952">
    <property type="term" value="P:defense response"/>
    <property type="evidence" value="ECO:0007669"/>
    <property type="project" value="UniProtKB-KW"/>
</dbReference>